<evidence type="ECO:0000313" key="3">
    <source>
        <dbReference type="Proteomes" id="UP000520767"/>
    </source>
</evidence>
<comment type="caution">
    <text evidence="2">The sequence shown here is derived from an EMBL/GenBank/DDBJ whole genome shotgun (WGS) entry which is preliminary data.</text>
</comment>
<reference evidence="2 3" key="1">
    <citation type="submission" date="2020-08" db="EMBL/GenBank/DDBJ databases">
        <title>Genomic Encyclopedia of Type Strains, Phase III (KMG-III): the genomes of soil and plant-associated and newly described type strains.</title>
        <authorList>
            <person name="Whitman W."/>
        </authorList>
    </citation>
    <scope>NUCLEOTIDE SEQUENCE [LARGE SCALE GENOMIC DNA]</scope>
    <source>
        <strain evidence="2 3">CECT 8960</strain>
    </source>
</reference>
<dbReference type="SUPFAM" id="SSF160904">
    <property type="entry name" value="Jann2411-like"/>
    <property type="match status" value="1"/>
</dbReference>
<feature type="domain" description="Zinc finger CGNR" evidence="1">
    <location>
        <begin position="113"/>
        <end position="155"/>
    </location>
</feature>
<protein>
    <submittedName>
        <fullName evidence="2">Putative RNA-binding Zn ribbon-like protein</fullName>
    </submittedName>
</protein>
<proteinExistence type="predicted"/>
<dbReference type="PANTHER" id="PTHR35525">
    <property type="entry name" value="BLL6575 PROTEIN"/>
    <property type="match status" value="1"/>
</dbReference>
<dbReference type="InterPro" id="IPR023286">
    <property type="entry name" value="ABATE_dom_sf"/>
</dbReference>
<dbReference type="InterPro" id="IPR021005">
    <property type="entry name" value="Znf_CGNR"/>
</dbReference>
<dbReference type="EMBL" id="JACHJQ010000005">
    <property type="protein sequence ID" value="MBB4908352.1"/>
    <property type="molecule type" value="Genomic_DNA"/>
</dbReference>
<evidence type="ECO:0000313" key="2">
    <source>
        <dbReference type="EMBL" id="MBB4908352.1"/>
    </source>
</evidence>
<organism evidence="2 3">
    <name type="scientific">Actinophytocola algeriensis</name>
    <dbReference type="NCBI Taxonomy" id="1768010"/>
    <lineage>
        <taxon>Bacteria</taxon>
        <taxon>Bacillati</taxon>
        <taxon>Actinomycetota</taxon>
        <taxon>Actinomycetes</taxon>
        <taxon>Pseudonocardiales</taxon>
        <taxon>Pseudonocardiaceae</taxon>
    </lineage>
</organism>
<dbReference type="Pfam" id="PF11706">
    <property type="entry name" value="zf-CGNR"/>
    <property type="match status" value="1"/>
</dbReference>
<sequence length="159" mass="17571">MVDETFLLDLLNSTPVVDGTQQDVLDADWLRAHDGTGSPGEWQAAREARDALQALVRGETGPEALAPLLDGVVRHPSVTADGVEWTVEAPDARRPAVRAVLAWDVVHRTSPGRLRPCANPECALFLVDHSKPNKARWCSMAVCGNRMKARRHYERTRDN</sequence>
<dbReference type="InterPro" id="IPR010852">
    <property type="entry name" value="ABATE"/>
</dbReference>
<dbReference type="PANTHER" id="PTHR35525:SF3">
    <property type="entry name" value="BLL6575 PROTEIN"/>
    <property type="match status" value="1"/>
</dbReference>
<evidence type="ECO:0000259" key="1">
    <source>
        <dbReference type="Pfam" id="PF11706"/>
    </source>
</evidence>
<dbReference type="RefSeq" id="WP_184812522.1">
    <property type="nucleotide sequence ID" value="NZ_JACHJQ010000005.1"/>
</dbReference>
<accession>A0A7W7VFI1</accession>
<keyword evidence="3" id="KW-1185">Reference proteome</keyword>
<dbReference type="AlphaFoldDB" id="A0A7W7VFI1"/>
<gene>
    <name evidence="2" type="ORF">FHR82_004605</name>
</gene>
<name>A0A7W7VFI1_9PSEU</name>
<dbReference type="Proteomes" id="UP000520767">
    <property type="component" value="Unassembled WGS sequence"/>
</dbReference>
<dbReference type="Gene3D" id="1.10.3300.10">
    <property type="entry name" value="Jann2411-like domain"/>
    <property type="match status" value="1"/>
</dbReference>